<gene>
    <name evidence="1" type="ORF">K3G42_031819</name>
</gene>
<organism evidence="1 2">
    <name type="scientific">Sphaerodactylus townsendi</name>
    <dbReference type="NCBI Taxonomy" id="933632"/>
    <lineage>
        <taxon>Eukaryota</taxon>
        <taxon>Metazoa</taxon>
        <taxon>Chordata</taxon>
        <taxon>Craniata</taxon>
        <taxon>Vertebrata</taxon>
        <taxon>Euteleostomi</taxon>
        <taxon>Lepidosauria</taxon>
        <taxon>Squamata</taxon>
        <taxon>Bifurcata</taxon>
        <taxon>Gekkota</taxon>
        <taxon>Sphaerodactylidae</taxon>
        <taxon>Sphaerodactylus</taxon>
    </lineage>
</organism>
<sequence length="599" mass="66883">MEEAPQGTFQDELEWCISQLETGLLRLNPTPEQVEDSRYILRVLRSRKAPVVKKRQVMHQIFGDYRLKMTEELKRAAKAVVKSEKMEIQPGDAFPLGSVVVHRKRSDQPSKSSSWFTPSDSSSQFHLDRPERTPEEVGTRTRDVKQARGRAGSPRATGAAGGKVAAEAVTENDTPSREATEIPESLVSPKPDPLDATSGRCQRDDGSPSLKDAQEVVKSEKVEIQPGDAFPLGSVVVCRKQSGQPSKSSSWFTPSDSSSQFHLDRPERTPEEVNRTACEANGVDGSQEQTAGDVPPTLEGQREMFHFSTGTQGPKFAFNFTIPERLPPPSAAAVWRFGPPGGKVAAEAVTENDTPSREATEIPESLVSPKPDPLDAANGRCQRDDGSPPLEVTQEEKKEAPPKETSAAAAGRSSKRKKRKKQPSKIEPNQNVNEDNRLRVKATCDQTEMCQQPDEQLKREVDWCVEQLELGLKTQKPTPKQVDEMLRAIKTLRSEKAILAKKRQIMRFMFGDYRKKMAEDWQKQLKLMQTASKAARITEVTEDARRKSSQVFRKSVEVAGRSQNPKDPLLSPENPQQPEADFCPFTFTPSQEKFRFNFF</sequence>
<keyword evidence="2" id="KW-1185">Reference proteome</keyword>
<name>A0ACB8FKG3_9SAUR</name>
<comment type="caution">
    <text evidence="1">The sequence shown here is derived from an EMBL/GenBank/DDBJ whole genome shotgun (WGS) entry which is preliminary data.</text>
</comment>
<proteinExistence type="predicted"/>
<reference evidence="1" key="1">
    <citation type="submission" date="2021-08" db="EMBL/GenBank/DDBJ databases">
        <title>The first chromosome-level gecko genome reveals the dynamic sex chromosomes of Neotropical dwarf geckos (Sphaerodactylidae: Sphaerodactylus).</title>
        <authorList>
            <person name="Pinto B.J."/>
            <person name="Keating S.E."/>
            <person name="Gamble T."/>
        </authorList>
    </citation>
    <scope>NUCLEOTIDE SEQUENCE</scope>
    <source>
        <strain evidence="1">TG3544</strain>
    </source>
</reference>
<dbReference type="Proteomes" id="UP000827872">
    <property type="component" value="Linkage Group LG04"/>
</dbReference>
<dbReference type="EMBL" id="CM037617">
    <property type="protein sequence ID" value="KAH8006038.1"/>
    <property type="molecule type" value="Genomic_DNA"/>
</dbReference>
<evidence type="ECO:0000313" key="2">
    <source>
        <dbReference type="Proteomes" id="UP000827872"/>
    </source>
</evidence>
<accession>A0ACB8FKG3</accession>
<protein>
    <submittedName>
        <fullName evidence="1">Uncharacterized protein</fullName>
    </submittedName>
</protein>
<evidence type="ECO:0000313" key="1">
    <source>
        <dbReference type="EMBL" id="KAH8006038.1"/>
    </source>
</evidence>